<protein>
    <recommendedName>
        <fullName evidence="3">beta-galactosidase</fullName>
        <ecNumber evidence="3">3.2.1.23</ecNumber>
    </recommendedName>
</protein>
<dbReference type="SUPFAM" id="SSF49785">
    <property type="entry name" value="Galactose-binding domain-like"/>
    <property type="match status" value="1"/>
</dbReference>
<evidence type="ECO:0000256" key="3">
    <source>
        <dbReference type="ARBA" id="ARBA00012756"/>
    </source>
</evidence>
<dbReference type="PANTHER" id="PTHR46323">
    <property type="entry name" value="BETA-GALACTOSIDASE"/>
    <property type="match status" value="1"/>
</dbReference>
<evidence type="ECO:0000256" key="5">
    <source>
        <dbReference type="ARBA" id="ARBA00023295"/>
    </source>
</evidence>
<keyword evidence="5" id="KW-0326">Glycosidase</keyword>
<evidence type="ECO:0000256" key="2">
    <source>
        <dbReference type="ARBA" id="ARBA00007401"/>
    </source>
</evidence>
<organism evidence="8 9">
    <name type="scientific">Paenibacillus odorifer</name>
    <dbReference type="NCBI Taxonomy" id="189426"/>
    <lineage>
        <taxon>Bacteria</taxon>
        <taxon>Bacillati</taxon>
        <taxon>Bacillota</taxon>
        <taxon>Bacilli</taxon>
        <taxon>Bacillales</taxon>
        <taxon>Paenibacillaceae</taxon>
        <taxon>Paenibacillus</taxon>
    </lineage>
</organism>
<keyword evidence="4" id="KW-0378">Hydrolase</keyword>
<proteinExistence type="inferred from homology"/>
<evidence type="ECO:0000259" key="7">
    <source>
        <dbReference type="Pfam" id="PF02836"/>
    </source>
</evidence>
<dbReference type="Proteomes" id="UP000187439">
    <property type="component" value="Unassembled WGS sequence"/>
</dbReference>
<dbReference type="Gene3D" id="2.60.40.10">
    <property type="entry name" value="Immunoglobulins"/>
    <property type="match status" value="1"/>
</dbReference>
<dbReference type="OrthoDB" id="9814867at2"/>
<dbReference type="InterPro" id="IPR006103">
    <property type="entry name" value="Glyco_hydro_2_cat"/>
</dbReference>
<dbReference type="GO" id="GO:0005990">
    <property type="term" value="P:lactose catabolic process"/>
    <property type="evidence" value="ECO:0007669"/>
    <property type="project" value="TreeGrafter"/>
</dbReference>
<dbReference type="EC" id="3.2.1.23" evidence="3"/>
<sequence length="935" mass="105721">MLTNINLAGEWKLQLDGRKEGLSLPFIDSMDLPGTTSHARKGPKNVSALVESLTDEYLFEGYAWFSREIDIPMELVEKNCFLYLERTRMTRVWINDVQIGSSHSLNAPHLYDLTGHLSCGSQTLTICVNNTDYPTKGGHMTSPDTQTNWNGITGRMELQFFSESYLSGIQIYPNISARSIEVIADMMGEVKGKLFVSASSLNSANKHDVAEQVYDMLDSKVSITYDMGPAAMLWSEAEPNLYQLKVVLQGESGEVLDRQEITFGLREFKAEGDKFTINEEKTFLRGKHDGLIFPLTGFAPTDLEDWISVLSIAKSYGINHYRFHTCCPPEAAFTAADMLGIYMEPELPFWGTITEASDEGHNPAEQEYLIQEGYAILKAFGNHPSFVMMSLGNELWGSRSTIDAILKAYKSFDNRRLYTQGSNNHQFIPEILEHDDFFCGVRFSKERLIRGSYAMCDAPLGNVQTLVPNTLWDYDEMISPANLEVSNIESNEAGDTIQIQYGTEAKDVKVDDIKEEWIPEIPVISHEIGQYATFPNFDEIQKYTGSLKAKNFEIFRERLEEKGMGHLAAKFFECSGQLAVACYKEELEAAFRSKKLAGFQLLDLQDFSGQGTALVGMLDAFMDSKGLIEPDEWRTFCNDAVLMARFSSYNCVAEEQFHAHVELSWFRNDPPEQLDLKWELAYESEVWSDGSVTVTVPSKSNYLDLCDLNISLPRVNKMCKVNLNLSIVGTDVRKTYPLWIYPKQVDVDFSDIHHFDSLTSQALSLLEAGENVLLMPKPEHLSNAIEGYYCTDFWCYPMFRSISESMNRPVPVGTMGLVIAKDHPVFANFPSDEFSTYPWWNIVSNAKSIIMDGVSKDWSPIVQSIDNFERNHKLGLLFECRVGKGKLLISAIDAEKVCEVPEGRQFLSSIITYMKSNDFNPQYVCDPAELLQLIR</sequence>
<evidence type="ECO:0000256" key="1">
    <source>
        <dbReference type="ARBA" id="ARBA00001412"/>
    </source>
</evidence>
<reference evidence="8 9" key="1">
    <citation type="submission" date="2016-10" db="EMBL/GenBank/DDBJ databases">
        <title>Paenibacillus species isolates.</title>
        <authorList>
            <person name="Beno S.M."/>
        </authorList>
    </citation>
    <scope>NUCLEOTIDE SEQUENCE [LARGE SCALE GENOMIC DNA]</scope>
    <source>
        <strain evidence="8 9">FSL H7-0710</strain>
    </source>
</reference>
<dbReference type="Gene3D" id="2.60.120.260">
    <property type="entry name" value="Galactose-binding domain-like"/>
    <property type="match status" value="1"/>
</dbReference>
<dbReference type="InterPro" id="IPR017853">
    <property type="entry name" value="GH"/>
</dbReference>
<dbReference type="InterPro" id="IPR050347">
    <property type="entry name" value="Bact_Beta-galactosidase"/>
</dbReference>
<dbReference type="GO" id="GO:0004565">
    <property type="term" value="F:beta-galactosidase activity"/>
    <property type="evidence" value="ECO:0007669"/>
    <property type="project" value="UniProtKB-EC"/>
</dbReference>
<feature type="domain" description="Glycoside hydrolase family 2 catalytic" evidence="7">
    <location>
        <begin position="271"/>
        <end position="423"/>
    </location>
</feature>
<dbReference type="AlphaFoldDB" id="A0A1R0Y677"/>
<name>A0A1R0Y677_9BACL</name>
<comment type="caution">
    <text evidence="8">The sequence shown here is derived from an EMBL/GenBank/DDBJ whole genome shotgun (WGS) entry which is preliminary data.</text>
</comment>
<accession>A0A1R0Y677</accession>
<dbReference type="InterPro" id="IPR013783">
    <property type="entry name" value="Ig-like_fold"/>
</dbReference>
<comment type="catalytic activity">
    <reaction evidence="1">
        <text>Hydrolysis of terminal non-reducing beta-D-galactose residues in beta-D-galactosides.</text>
        <dbReference type="EC" id="3.2.1.23"/>
    </reaction>
</comment>
<dbReference type="InterPro" id="IPR008979">
    <property type="entry name" value="Galactose-bd-like_sf"/>
</dbReference>
<gene>
    <name evidence="8" type="ORF">BSK52_04915</name>
</gene>
<dbReference type="Pfam" id="PF02836">
    <property type="entry name" value="Glyco_hydro_2_C"/>
    <property type="match status" value="1"/>
</dbReference>
<dbReference type="GO" id="GO:0009341">
    <property type="term" value="C:beta-galactosidase complex"/>
    <property type="evidence" value="ECO:0007669"/>
    <property type="project" value="TreeGrafter"/>
</dbReference>
<evidence type="ECO:0000313" key="8">
    <source>
        <dbReference type="EMBL" id="OMD42854.1"/>
    </source>
</evidence>
<feature type="domain" description="Glycoside hydrolase family 2 immunoglobulin-like beta-sandwich" evidence="6">
    <location>
        <begin position="169"/>
        <end position="266"/>
    </location>
</feature>
<dbReference type="Gene3D" id="3.20.20.80">
    <property type="entry name" value="Glycosidases"/>
    <property type="match status" value="1"/>
</dbReference>
<evidence type="ECO:0000256" key="4">
    <source>
        <dbReference type="ARBA" id="ARBA00022801"/>
    </source>
</evidence>
<evidence type="ECO:0000259" key="6">
    <source>
        <dbReference type="Pfam" id="PF00703"/>
    </source>
</evidence>
<comment type="similarity">
    <text evidence="2">Belongs to the glycosyl hydrolase 2 family.</text>
</comment>
<dbReference type="InterPro" id="IPR036156">
    <property type="entry name" value="Beta-gal/glucu_dom_sf"/>
</dbReference>
<evidence type="ECO:0000313" key="9">
    <source>
        <dbReference type="Proteomes" id="UP000187439"/>
    </source>
</evidence>
<dbReference type="InterPro" id="IPR006102">
    <property type="entry name" value="Ig-like_GH2"/>
</dbReference>
<dbReference type="SUPFAM" id="SSF49303">
    <property type="entry name" value="beta-Galactosidase/glucuronidase domain"/>
    <property type="match status" value="1"/>
</dbReference>
<dbReference type="PANTHER" id="PTHR46323:SF2">
    <property type="entry name" value="BETA-GALACTOSIDASE"/>
    <property type="match status" value="1"/>
</dbReference>
<dbReference type="EMBL" id="MPTC01000003">
    <property type="protein sequence ID" value="OMD42854.1"/>
    <property type="molecule type" value="Genomic_DNA"/>
</dbReference>
<dbReference type="SUPFAM" id="SSF51445">
    <property type="entry name" value="(Trans)glycosidases"/>
    <property type="match status" value="1"/>
</dbReference>
<dbReference type="Pfam" id="PF00703">
    <property type="entry name" value="Glyco_hydro_2"/>
    <property type="match status" value="1"/>
</dbReference>